<reference evidence="2 3" key="1">
    <citation type="journal article" date="2016" name="Sci. Rep.">
        <title>Metabolic traits of an uncultured archaeal lineage -MSBL1- from brine pools of the Red Sea.</title>
        <authorList>
            <person name="Mwirichia R."/>
            <person name="Alam I."/>
            <person name="Rashid M."/>
            <person name="Vinu M."/>
            <person name="Ba-Alawi W."/>
            <person name="Anthony Kamau A."/>
            <person name="Kamanda Ngugi D."/>
            <person name="Goker M."/>
            <person name="Klenk H.P."/>
            <person name="Bajic V."/>
            <person name="Stingl U."/>
        </authorList>
    </citation>
    <scope>NUCLEOTIDE SEQUENCE [LARGE SCALE GENOMIC DNA]</scope>
    <source>
        <strain evidence="2">SCGC-AAA259E22</strain>
    </source>
</reference>
<protein>
    <submittedName>
        <fullName evidence="2">Uncharacterized protein</fullName>
    </submittedName>
</protein>
<evidence type="ECO:0000256" key="1">
    <source>
        <dbReference type="SAM" id="Phobius"/>
    </source>
</evidence>
<evidence type="ECO:0000313" key="2">
    <source>
        <dbReference type="EMBL" id="KXA92875.1"/>
    </source>
</evidence>
<keyword evidence="1" id="KW-1133">Transmembrane helix</keyword>
<feature type="transmembrane region" description="Helical" evidence="1">
    <location>
        <begin position="6"/>
        <end position="24"/>
    </location>
</feature>
<gene>
    <name evidence="2" type="ORF">AKJ66_03355</name>
</gene>
<organism evidence="2 3">
    <name type="scientific">candidate division MSBL1 archaeon SCGC-AAA259E22</name>
    <dbReference type="NCBI Taxonomy" id="1698265"/>
    <lineage>
        <taxon>Archaea</taxon>
        <taxon>Methanobacteriati</taxon>
        <taxon>Methanobacteriota</taxon>
        <taxon>candidate division MSBL1</taxon>
    </lineage>
</organism>
<evidence type="ECO:0000313" key="3">
    <source>
        <dbReference type="Proteomes" id="UP000070657"/>
    </source>
</evidence>
<keyword evidence="3" id="KW-1185">Reference proteome</keyword>
<keyword evidence="1" id="KW-0812">Transmembrane</keyword>
<feature type="transmembrane region" description="Helical" evidence="1">
    <location>
        <begin position="65"/>
        <end position="87"/>
    </location>
</feature>
<accession>A0A133UFB1</accession>
<name>A0A133UFB1_9EURY</name>
<keyword evidence="1" id="KW-0472">Membrane</keyword>
<dbReference type="EMBL" id="LHXP01000040">
    <property type="protein sequence ID" value="KXA92875.1"/>
    <property type="molecule type" value="Genomic_DNA"/>
</dbReference>
<feature type="transmembrane region" description="Helical" evidence="1">
    <location>
        <begin position="36"/>
        <end position="59"/>
    </location>
</feature>
<comment type="caution">
    <text evidence="2">The sequence shown here is derived from an EMBL/GenBank/DDBJ whole genome shotgun (WGS) entry which is preliminary data.</text>
</comment>
<sequence>MDLLIILSISLGSLLGLYSIYNVYKAMKLFRFQKIWRVMGLGFISNTILFIIILLLHLFGLLNKIGWAMFIHPAIFGSLTIWAIFILRRKLHAS</sequence>
<proteinExistence type="predicted"/>
<dbReference type="Proteomes" id="UP000070657">
    <property type="component" value="Unassembled WGS sequence"/>
</dbReference>
<dbReference type="AlphaFoldDB" id="A0A133UFB1"/>